<dbReference type="GO" id="GO:0051996">
    <property type="term" value="F:squalene synthase [NAD(P)H] activity"/>
    <property type="evidence" value="ECO:0007669"/>
    <property type="project" value="InterPro"/>
</dbReference>
<sequence length="306" mass="35620">MIALADVISDLAVWGPQSKAPALSVVEAEKYCRDLATSHYENFTVVSWFLPRELRQHMYNVYAFCRWADDLGDETGDTARSTELLAWWRGELDRCFHGQASHPVFVALRSTIERFQLDQQPFADLISAFEQDQRLTEYETFDQLRDYCRRSADPVGRLVLKLFEQSTPQHVEWSDSICTGLQLANFWQDVDRDLTKRRIYLPREDRQRFGYSDDDLHARRTTPAFLDLMKFEVDRAREFLVAGQPLLRSVRGRRLRLDLELFLAGGLKILEEIESIGYRVWDRRPTVTKAAKVGLLIRAMGRAIRP</sequence>
<dbReference type="GO" id="GO:0016114">
    <property type="term" value="P:terpenoid biosynthetic process"/>
    <property type="evidence" value="ECO:0007669"/>
    <property type="project" value="UniProtKB-ARBA"/>
</dbReference>
<dbReference type="RefSeq" id="WP_231754197.1">
    <property type="nucleotide sequence ID" value="NZ_CP036271.1"/>
</dbReference>
<name>A0A517S8F3_9PLAN</name>
<dbReference type="Pfam" id="PF00494">
    <property type="entry name" value="SQS_PSY"/>
    <property type="match status" value="1"/>
</dbReference>
<keyword evidence="2" id="KW-1185">Reference proteome</keyword>
<dbReference type="SFLD" id="SFLDS00005">
    <property type="entry name" value="Isoprenoid_Synthase_Type_I"/>
    <property type="match status" value="1"/>
</dbReference>
<dbReference type="KEGG" id="ccos:Pan44_04160"/>
<accession>A0A517S8F3</accession>
<proteinExistence type="predicted"/>
<dbReference type="SFLD" id="SFLDG01018">
    <property type="entry name" value="Squalene/Phytoene_Synthase_Lik"/>
    <property type="match status" value="1"/>
</dbReference>
<protein>
    <submittedName>
        <fullName evidence="1">All-trans-phytoene synthase</fullName>
    </submittedName>
</protein>
<dbReference type="Proteomes" id="UP000315700">
    <property type="component" value="Chromosome"/>
</dbReference>
<dbReference type="AlphaFoldDB" id="A0A517S8F3"/>
<dbReference type="NCBIfam" id="TIGR03464">
    <property type="entry name" value="HpnC"/>
    <property type="match status" value="1"/>
</dbReference>
<dbReference type="CDD" id="cd00683">
    <property type="entry name" value="Trans_IPPS_HH"/>
    <property type="match status" value="1"/>
</dbReference>
<dbReference type="InterPro" id="IPR044843">
    <property type="entry name" value="Trans_IPPS_bact-type"/>
</dbReference>
<gene>
    <name evidence="1" type="primary">crtB_2</name>
    <name evidence="1" type="ORF">Pan44_04160</name>
</gene>
<dbReference type="InterPro" id="IPR002060">
    <property type="entry name" value="Squ/phyt_synthse"/>
</dbReference>
<dbReference type="Gene3D" id="1.10.600.10">
    <property type="entry name" value="Farnesyl Diphosphate Synthase"/>
    <property type="match status" value="1"/>
</dbReference>
<dbReference type="InterPro" id="IPR033904">
    <property type="entry name" value="Trans_IPPS_HH"/>
</dbReference>
<evidence type="ECO:0000313" key="2">
    <source>
        <dbReference type="Proteomes" id="UP000315700"/>
    </source>
</evidence>
<dbReference type="SUPFAM" id="SSF48576">
    <property type="entry name" value="Terpenoid synthases"/>
    <property type="match status" value="1"/>
</dbReference>
<dbReference type="InParanoid" id="A0A517S8F3"/>
<dbReference type="SFLD" id="SFLDG01212">
    <property type="entry name" value="Phytoene_synthase_like"/>
    <property type="match status" value="1"/>
</dbReference>
<dbReference type="GO" id="GO:0004311">
    <property type="term" value="F:geranylgeranyl diphosphate synthase activity"/>
    <property type="evidence" value="ECO:0007669"/>
    <property type="project" value="InterPro"/>
</dbReference>
<dbReference type="InterPro" id="IPR008949">
    <property type="entry name" value="Isoprenoid_synthase_dom_sf"/>
</dbReference>
<evidence type="ECO:0000313" key="1">
    <source>
        <dbReference type="EMBL" id="QDT52405.1"/>
    </source>
</evidence>
<dbReference type="EMBL" id="CP036271">
    <property type="protein sequence ID" value="QDT52405.1"/>
    <property type="molecule type" value="Genomic_DNA"/>
</dbReference>
<reference evidence="1 2" key="1">
    <citation type="submission" date="2019-02" db="EMBL/GenBank/DDBJ databases">
        <title>Deep-cultivation of Planctomycetes and their phenomic and genomic characterization uncovers novel biology.</title>
        <authorList>
            <person name="Wiegand S."/>
            <person name="Jogler M."/>
            <person name="Boedeker C."/>
            <person name="Pinto D."/>
            <person name="Vollmers J."/>
            <person name="Rivas-Marin E."/>
            <person name="Kohn T."/>
            <person name="Peeters S.H."/>
            <person name="Heuer A."/>
            <person name="Rast P."/>
            <person name="Oberbeckmann S."/>
            <person name="Bunk B."/>
            <person name="Jeske O."/>
            <person name="Meyerdierks A."/>
            <person name="Storesund J.E."/>
            <person name="Kallscheuer N."/>
            <person name="Luecker S."/>
            <person name="Lage O.M."/>
            <person name="Pohl T."/>
            <person name="Merkel B.J."/>
            <person name="Hornburger P."/>
            <person name="Mueller R.-W."/>
            <person name="Bruemmer F."/>
            <person name="Labrenz M."/>
            <person name="Spormann A.M."/>
            <person name="Op den Camp H."/>
            <person name="Overmann J."/>
            <person name="Amann R."/>
            <person name="Jetten M.S.M."/>
            <person name="Mascher T."/>
            <person name="Medema M.H."/>
            <person name="Devos D.P."/>
            <person name="Kaster A.-K."/>
            <person name="Ovreas L."/>
            <person name="Rohde M."/>
            <person name="Galperin M.Y."/>
            <person name="Jogler C."/>
        </authorList>
    </citation>
    <scope>NUCLEOTIDE SEQUENCE [LARGE SCALE GENOMIC DNA]</scope>
    <source>
        <strain evidence="1 2">Pan44</strain>
    </source>
</reference>
<dbReference type="PANTHER" id="PTHR31480">
    <property type="entry name" value="BIFUNCTIONAL LYCOPENE CYCLASE/PHYTOENE SYNTHASE"/>
    <property type="match status" value="1"/>
</dbReference>
<organism evidence="1 2">
    <name type="scientific">Caulifigura coniformis</name>
    <dbReference type="NCBI Taxonomy" id="2527983"/>
    <lineage>
        <taxon>Bacteria</taxon>
        <taxon>Pseudomonadati</taxon>
        <taxon>Planctomycetota</taxon>
        <taxon>Planctomycetia</taxon>
        <taxon>Planctomycetales</taxon>
        <taxon>Planctomycetaceae</taxon>
        <taxon>Caulifigura</taxon>
    </lineage>
</organism>
<dbReference type="InterPro" id="IPR017827">
    <property type="entry name" value="HSQ_synthase_HpnC"/>
</dbReference>